<accession>A0A2N7FFH8</accession>
<organism evidence="1 2">
    <name type="scientific">Vibrio splendidus</name>
    <dbReference type="NCBI Taxonomy" id="29497"/>
    <lineage>
        <taxon>Bacteria</taxon>
        <taxon>Pseudomonadati</taxon>
        <taxon>Pseudomonadota</taxon>
        <taxon>Gammaproteobacteria</taxon>
        <taxon>Vibrionales</taxon>
        <taxon>Vibrionaceae</taxon>
        <taxon>Vibrio</taxon>
    </lineage>
</organism>
<dbReference type="Proteomes" id="UP000235330">
    <property type="component" value="Unassembled WGS sequence"/>
</dbReference>
<comment type="caution">
    <text evidence="1">The sequence shown here is derived from an EMBL/GenBank/DDBJ whole genome shotgun (WGS) entry which is preliminary data.</text>
</comment>
<protein>
    <submittedName>
        <fullName evidence="1">Uncharacterized protein</fullName>
    </submittedName>
</protein>
<dbReference type="RefSeq" id="WP_016799673.1">
    <property type="nucleotide sequence ID" value="NZ_CAWNSM010000015.1"/>
</dbReference>
<dbReference type="AlphaFoldDB" id="A0A2N7FFH8"/>
<evidence type="ECO:0000313" key="2">
    <source>
        <dbReference type="Proteomes" id="UP000235330"/>
    </source>
</evidence>
<name>A0A2N7FFH8_VIBSP</name>
<reference evidence="2" key="1">
    <citation type="submission" date="2016-07" db="EMBL/GenBank/DDBJ databases">
        <title>Nontailed viruses are major unrecognized killers of bacteria in the ocean.</title>
        <authorList>
            <person name="Kauffman K."/>
            <person name="Hussain F."/>
            <person name="Yang J."/>
            <person name="Arevalo P."/>
            <person name="Brown J."/>
            <person name="Cutler M."/>
            <person name="Kelly L."/>
            <person name="Polz M.F."/>
        </authorList>
    </citation>
    <scope>NUCLEOTIDE SEQUENCE [LARGE SCALE GENOMIC DNA]</scope>
    <source>
        <strain evidence="2">10N.261.55.E11</strain>
    </source>
</reference>
<gene>
    <name evidence="1" type="ORF">BCU17_15545</name>
</gene>
<proteinExistence type="predicted"/>
<sequence length="167" mass="19087">MGREIAPQELSYFYQKTGEAIWHLQHVEDFLIKLHIVGSIHLNLNGISAKNAESKLDQFSKKTLGQLIGLLDGTPIVTEDFVEKLRGYNDIRKWVVHNSMRETENILYSQTDRNFFINRTTKFTDLSVEIQSDIEARLWELTVAGGISSQEVMARAEATVDSWKEAT</sequence>
<dbReference type="EMBL" id="MCWU01000015">
    <property type="protein sequence ID" value="PMJ68043.1"/>
    <property type="molecule type" value="Genomic_DNA"/>
</dbReference>
<evidence type="ECO:0000313" key="1">
    <source>
        <dbReference type="EMBL" id="PMJ68043.1"/>
    </source>
</evidence>